<comment type="caution">
    <text evidence="1">The sequence shown here is derived from an EMBL/GenBank/DDBJ whole genome shotgun (WGS) entry which is preliminary data.</text>
</comment>
<evidence type="ECO:0000313" key="2">
    <source>
        <dbReference type="Proteomes" id="UP000805193"/>
    </source>
</evidence>
<dbReference type="Proteomes" id="UP000805193">
    <property type="component" value="Unassembled WGS sequence"/>
</dbReference>
<evidence type="ECO:0000313" key="1">
    <source>
        <dbReference type="EMBL" id="KAG0411969.1"/>
    </source>
</evidence>
<proteinExistence type="predicted"/>
<accession>A0AC60NXU2</accession>
<reference evidence="1 2" key="1">
    <citation type="journal article" date="2020" name="Cell">
        <title>Large-Scale Comparative Analyses of Tick Genomes Elucidate Their Genetic Diversity and Vector Capacities.</title>
        <authorList>
            <consortium name="Tick Genome and Microbiome Consortium (TIGMIC)"/>
            <person name="Jia N."/>
            <person name="Wang J."/>
            <person name="Shi W."/>
            <person name="Du L."/>
            <person name="Sun Y."/>
            <person name="Zhan W."/>
            <person name="Jiang J.F."/>
            <person name="Wang Q."/>
            <person name="Zhang B."/>
            <person name="Ji P."/>
            <person name="Bell-Sakyi L."/>
            <person name="Cui X.M."/>
            <person name="Yuan T.T."/>
            <person name="Jiang B.G."/>
            <person name="Yang W.F."/>
            <person name="Lam T.T."/>
            <person name="Chang Q.C."/>
            <person name="Ding S.J."/>
            <person name="Wang X.J."/>
            <person name="Zhu J.G."/>
            <person name="Ruan X.D."/>
            <person name="Zhao L."/>
            <person name="Wei J.T."/>
            <person name="Ye R.Z."/>
            <person name="Que T.C."/>
            <person name="Du C.H."/>
            <person name="Zhou Y.H."/>
            <person name="Cheng J.X."/>
            <person name="Dai P.F."/>
            <person name="Guo W.B."/>
            <person name="Han X.H."/>
            <person name="Huang E.J."/>
            <person name="Li L.F."/>
            <person name="Wei W."/>
            <person name="Gao Y.C."/>
            <person name="Liu J.Z."/>
            <person name="Shao H.Z."/>
            <person name="Wang X."/>
            <person name="Wang C.C."/>
            <person name="Yang T.C."/>
            <person name="Huo Q.B."/>
            <person name="Li W."/>
            <person name="Chen H.Y."/>
            <person name="Chen S.E."/>
            <person name="Zhou L.G."/>
            <person name="Ni X.B."/>
            <person name="Tian J.H."/>
            <person name="Sheng Y."/>
            <person name="Liu T."/>
            <person name="Pan Y.S."/>
            <person name="Xia L.Y."/>
            <person name="Li J."/>
            <person name="Zhao F."/>
            <person name="Cao W.C."/>
        </authorList>
    </citation>
    <scope>NUCLEOTIDE SEQUENCE [LARGE SCALE GENOMIC DNA]</scope>
    <source>
        <strain evidence="1">Iper-2018</strain>
    </source>
</reference>
<dbReference type="EMBL" id="JABSTQ010011388">
    <property type="protein sequence ID" value="KAG0411969.1"/>
    <property type="molecule type" value="Genomic_DNA"/>
</dbReference>
<name>A0AC60NXU2_IXOPE</name>
<sequence length="823" mass="92776">MAIVRCPRCAFQGTSIIRVVSHLKTHSCESDFRVTCGIENCAASFRRYFAFKKHVYRMHRAVAGIRSTSVGRSTEGRSEQDTPTSSEERNVDVEDSPSGGGVTDIREQLVLFYLKITEKLKLVFTTADEIFTVMRSLIHQILDGHTRQTLKLLVEENVAPSTVENLGSLLSASDIVEQLFSGLGSTHLRKKYIAEHFPYTEVTEVALQEEVTEEALQEEETELALQEVGSSDTVCYIPVQKLLTSFLQSDDLLECFMQPMSRSPDVLSDFADGDFLGQRHQLAQDISHNTIFLLLYTDEVEITNPLGSAAGQHKLLGVYFTILNLHPRYRSKLNAIHLLLLVEYPVVVRHGLEKVLAPLVKDLNTLHEHGIDARNLHFNIVTVAFTGDNLSMHRLAGLQCCFSRGRISRYCLALHDQLGKLHGTDDCTERTSQGHKSHLEAFALDPSANGPLYGISGTSPLQGLSNFDIIEQLPPDVMHDVFEGGIARVLRHVLCGLVRDGVLSKKDLDRVIDFKYGFHDKGSAPVKIRDAFLTGKANLKGTASQKWCLFRLLPQILGDSVPEGNAHWKVYLAYRHIVDIILAERIPKNSIAYLQVKVEVFLEMYTTQYPDAVVTPKLHYLLHYPKFIQKFGPPRRFWCMRFEAKHSYFKALASKVKNFRNICLTLATRHQLLQAYELSGRVLDSSLETTGSRPLQVEELPVEQQVAIAMVTPETELSSVKTASVDNCHYRLGDVFVNEVQQDIPQFLRIEKLLVLSSSLMLLCQRLATLRCCEHRCSYIVREGNDCVAVMACHVSDFYPLDLYHCADFCEVVPHHAISDEFR</sequence>
<gene>
    <name evidence="1" type="ORF">HPB47_010904</name>
</gene>
<protein>
    <submittedName>
        <fullName evidence="1">Uncharacterized protein</fullName>
    </submittedName>
</protein>
<organism evidence="1 2">
    <name type="scientific">Ixodes persulcatus</name>
    <name type="common">Taiga tick</name>
    <dbReference type="NCBI Taxonomy" id="34615"/>
    <lineage>
        <taxon>Eukaryota</taxon>
        <taxon>Metazoa</taxon>
        <taxon>Ecdysozoa</taxon>
        <taxon>Arthropoda</taxon>
        <taxon>Chelicerata</taxon>
        <taxon>Arachnida</taxon>
        <taxon>Acari</taxon>
        <taxon>Parasitiformes</taxon>
        <taxon>Ixodida</taxon>
        <taxon>Ixodoidea</taxon>
        <taxon>Ixodidae</taxon>
        <taxon>Ixodinae</taxon>
        <taxon>Ixodes</taxon>
    </lineage>
</organism>
<keyword evidence="2" id="KW-1185">Reference proteome</keyword>